<evidence type="ECO:0000313" key="1">
    <source>
        <dbReference type="EMBL" id="SFH97795.1"/>
    </source>
</evidence>
<dbReference type="EMBL" id="FOQD01000004">
    <property type="protein sequence ID" value="SFH97795.1"/>
    <property type="molecule type" value="Genomic_DNA"/>
</dbReference>
<dbReference type="InterPro" id="IPR012337">
    <property type="entry name" value="RNaseH-like_sf"/>
</dbReference>
<dbReference type="InterPro" id="IPR036397">
    <property type="entry name" value="RNaseH_sf"/>
</dbReference>
<dbReference type="OrthoDB" id="9805499at2"/>
<dbReference type="Proteomes" id="UP000199518">
    <property type="component" value="Unassembled WGS sequence"/>
</dbReference>
<dbReference type="RefSeq" id="WP_139228308.1">
    <property type="nucleotide sequence ID" value="NZ_FOQD01000004.1"/>
</dbReference>
<dbReference type="Gene3D" id="3.30.420.10">
    <property type="entry name" value="Ribonuclease H-like superfamily/Ribonuclease H"/>
    <property type="match status" value="1"/>
</dbReference>
<evidence type="ECO:0008006" key="3">
    <source>
        <dbReference type="Google" id="ProtNLM"/>
    </source>
</evidence>
<sequence length="192" mass="20970">MTHPLVMGIDPSLSNTAICSGRAHGKFQMRRFSAPAIGKDVRGRITRIERMIGEIDQHVASIKPDLILIEGYAMGAKFGREQLAELGGVLRWHIVDHCQYILEVPPSTLKKFTTSAGKGQKDMMIAHVTQQAGRIFDSNDEVDAWALFAMGLAAVGTVEMTNQKQREAVATVVKETQFHFGAATAAASTPMF</sequence>
<gene>
    <name evidence="1" type="ORF">SAMN05421753_104203</name>
</gene>
<dbReference type="AlphaFoldDB" id="A0A1I3EFN2"/>
<reference evidence="2" key="1">
    <citation type="submission" date="2016-10" db="EMBL/GenBank/DDBJ databases">
        <authorList>
            <person name="Varghese N."/>
            <person name="Submissions S."/>
        </authorList>
    </citation>
    <scope>NUCLEOTIDE SEQUENCE [LARGE SCALE GENOMIC DNA]</scope>
    <source>
        <strain evidence="2">DSM 26348</strain>
    </source>
</reference>
<keyword evidence="2" id="KW-1185">Reference proteome</keyword>
<proteinExistence type="predicted"/>
<organism evidence="1 2">
    <name type="scientific">Planctomicrobium piriforme</name>
    <dbReference type="NCBI Taxonomy" id="1576369"/>
    <lineage>
        <taxon>Bacteria</taxon>
        <taxon>Pseudomonadati</taxon>
        <taxon>Planctomycetota</taxon>
        <taxon>Planctomycetia</taxon>
        <taxon>Planctomycetales</taxon>
        <taxon>Planctomycetaceae</taxon>
        <taxon>Planctomicrobium</taxon>
    </lineage>
</organism>
<evidence type="ECO:0000313" key="2">
    <source>
        <dbReference type="Proteomes" id="UP000199518"/>
    </source>
</evidence>
<dbReference type="GO" id="GO:0003676">
    <property type="term" value="F:nucleic acid binding"/>
    <property type="evidence" value="ECO:0007669"/>
    <property type="project" value="InterPro"/>
</dbReference>
<dbReference type="STRING" id="1576369.SAMN05421753_104203"/>
<accession>A0A1I3EFN2</accession>
<dbReference type="SUPFAM" id="SSF53098">
    <property type="entry name" value="Ribonuclease H-like"/>
    <property type="match status" value="1"/>
</dbReference>
<name>A0A1I3EFN2_9PLAN</name>
<protein>
    <recommendedName>
        <fullName evidence="3">Holliday junction nuclease RuvC</fullName>
    </recommendedName>
</protein>